<gene>
    <name evidence="1" type="ORF">SCHPADRAFT_790657</name>
</gene>
<name>A0A0H2RUE7_9AGAM</name>
<evidence type="ECO:0000313" key="2">
    <source>
        <dbReference type="Proteomes" id="UP000053477"/>
    </source>
</evidence>
<protein>
    <submittedName>
        <fullName evidence="1">Uncharacterized protein</fullName>
    </submittedName>
</protein>
<feature type="non-terminal residue" evidence="1">
    <location>
        <position position="65"/>
    </location>
</feature>
<proteinExistence type="predicted"/>
<dbReference type="InParanoid" id="A0A0H2RUE7"/>
<reference evidence="1 2" key="1">
    <citation type="submission" date="2015-04" db="EMBL/GenBank/DDBJ databases">
        <title>Complete genome sequence of Schizopora paradoxa KUC8140, a cosmopolitan wood degrader in East Asia.</title>
        <authorList>
            <consortium name="DOE Joint Genome Institute"/>
            <person name="Min B."/>
            <person name="Park H."/>
            <person name="Jang Y."/>
            <person name="Kim J.-J."/>
            <person name="Kim K.H."/>
            <person name="Pangilinan J."/>
            <person name="Lipzen A."/>
            <person name="Riley R."/>
            <person name="Grigoriev I.V."/>
            <person name="Spatafora J.W."/>
            <person name="Choi I.-G."/>
        </authorList>
    </citation>
    <scope>NUCLEOTIDE SEQUENCE [LARGE SCALE GENOMIC DNA]</scope>
    <source>
        <strain evidence="1 2">KUC8140</strain>
    </source>
</reference>
<dbReference type="Proteomes" id="UP000053477">
    <property type="component" value="Unassembled WGS sequence"/>
</dbReference>
<evidence type="ECO:0000313" key="1">
    <source>
        <dbReference type="EMBL" id="KLO15474.1"/>
    </source>
</evidence>
<dbReference type="EMBL" id="KQ085929">
    <property type="protein sequence ID" value="KLO15474.1"/>
    <property type="molecule type" value="Genomic_DNA"/>
</dbReference>
<organism evidence="1 2">
    <name type="scientific">Schizopora paradoxa</name>
    <dbReference type="NCBI Taxonomy" id="27342"/>
    <lineage>
        <taxon>Eukaryota</taxon>
        <taxon>Fungi</taxon>
        <taxon>Dikarya</taxon>
        <taxon>Basidiomycota</taxon>
        <taxon>Agaricomycotina</taxon>
        <taxon>Agaricomycetes</taxon>
        <taxon>Hymenochaetales</taxon>
        <taxon>Schizoporaceae</taxon>
        <taxon>Schizopora</taxon>
    </lineage>
</organism>
<accession>A0A0H2RUE7</accession>
<sequence length="65" mass="7447">VAAFASEVRAWWTALMPGWRLPSDGRTAQAAWPLQRNVPETEDWKKVRKIGPNGIFLVLLALSWW</sequence>
<keyword evidence="2" id="KW-1185">Reference proteome</keyword>
<feature type="non-terminal residue" evidence="1">
    <location>
        <position position="1"/>
    </location>
</feature>
<dbReference type="OrthoDB" id="3262009at2759"/>
<dbReference type="AlphaFoldDB" id="A0A0H2RUE7"/>